<sequence length="627" mass="69361">MVLYPSSGASTMDVRRTTALSASKSPGLVLYTPMHPPVPHHSSSRSISTTWDTTDDYGRRGGGVPYSLQVDTGSSVDDSMILKDDYIVDTILEEGALVPGGALHLWSMEACALYAQYASIGIVYGMLPQLAYPVYAVYLRLEGYQVSSYSILVNMAWSLKIFFGMASDCIPIGGYRRKPWMVLGWLICFGNCLFMALYPFSRPYCDPPATDLVAVAQCQNRSYPPNAPFLNKGAHSNLYTFIVPSMLASVGYVMSACASDAMVVQYAQREPAATRGRTQTAIYVVRTMATIVSQLVVGFCLNGREYGGEFSFSLPMNVIYAFLCIPCVLVTIVTVFGIHEHQTERVPFAKYMGGLWSLLQKQALWQIMAFRFLSNMFQGFSSTAIPTMSSEWVQLWPIVDSVSTAFGSVIFASIMTVVGKYGLQWNWRWTIALSTLGLVSLDSVVYMATIWDVYRNQWFFTGVVLADNIPTGVRFIVSIFCAVEIADLGIEGTVYGLVTTVNNLATPVAGVLYKWIDAYFKVTSDDIKTDTTEIRWHVTYTFLIAYAMKVLSLGWLFLLPPQKAHLQRLKKYGHKSPVAGAAAVVLFLAFLVFSITTNLMSIISSTRCYRIAGGKGCDQHVTDRCVC</sequence>
<evidence type="ECO:0000256" key="1">
    <source>
        <dbReference type="ARBA" id="ARBA00004141"/>
    </source>
</evidence>
<dbReference type="SUPFAM" id="SSF103473">
    <property type="entry name" value="MFS general substrate transporter"/>
    <property type="match status" value="1"/>
</dbReference>
<feature type="transmembrane region" description="Helical" evidence="7">
    <location>
        <begin position="111"/>
        <end position="131"/>
    </location>
</feature>
<dbReference type="eggNOG" id="ENOG502RVJ4">
    <property type="taxonomic scope" value="Eukaryota"/>
</dbReference>
<dbReference type="GO" id="GO:0016020">
    <property type="term" value="C:membrane"/>
    <property type="evidence" value="ECO:0007669"/>
    <property type="project" value="UniProtKB-SubCell"/>
</dbReference>
<feature type="transmembrane region" description="Helical" evidence="7">
    <location>
        <begin position="280"/>
        <end position="299"/>
    </location>
</feature>
<dbReference type="Gene3D" id="1.20.1250.20">
    <property type="entry name" value="MFS general substrate transporter like domains"/>
    <property type="match status" value="1"/>
</dbReference>
<feature type="transmembrane region" description="Helical" evidence="7">
    <location>
        <begin position="536"/>
        <end position="558"/>
    </location>
</feature>
<feature type="transmembrane region" description="Helical" evidence="7">
    <location>
        <begin position="319"/>
        <end position="339"/>
    </location>
</feature>
<dbReference type="PANTHER" id="PTHR31585:SF5">
    <property type="entry name" value="RNA-BINDING S4 DOMAIN-CONTAINING PROTEIN"/>
    <property type="match status" value="1"/>
</dbReference>
<dbReference type="AlphaFoldDB" id="A0A024TBV0"/>
<feature type="transmembrane region" description="Helical" evidence="7">
    <location>
        <begin position="393"/>
        <end position="418"/>
    </location>
</feature>
<reference evidence="8" key="1">
    <citation type="submission" date="2013-12" db="EMBL/GenBank/DDBJ databases">
        <title>The Genome Sequence of Aphanomyces invadans NJM9701.</title>
        <authorList>
            <consortium name="The Broad Institute Genomics Platform"/>
            <person name="Russ C."/>
            <person name="Tyler B."/>
            <person name="van West P."/>
            <person name="Dieguez-Uribeondo J."/>
            <person name="Young S.K."/>
            <person name="Zeng Q."/>
            <person name="Gargeya S."/>
            <person name="Fitzgerald M."/>
            <person name="Abouelleil A."/>
            <person name="Alvarado L."/>
            <person name="Chapman S.B."/>
            <person name="Gainer-Dewar J."/>
            <person name="Goldberg J."/>
            <person name="Griggs A."/>
            <person name="Gujja S."/>
            <person name="Hansen M."/>
            <person name="Howarth C."/>
            <person name="Imamovic A."/>
            <person name="Ireland A."/>
            <person name="Larimer J."/>
            <person name="McCowan C."/>
            <person name="Murphy C."/>
            <person name="Pearson M."/>
            <person name="Poon T.W."/>
            <person name="Priest M."/>
            <person name="Roberts A."/>
            <person name="Saif S."/>
            <person name="Shea T."/>
            <person name="Sykes S."/>
            <person name="Wortman J."/>
            <person name="Nusbaum C."/>
            <person name="Birren B."/>
        </authorList>
    </citation>
    <scope>NUCLEOTIDE SEQUENCE [LARGE SCALE GENOMIC DNA]</scope>
    <source>
        <strain evidence="8">NJM9701</strain>
    </source>
</reference>
<evidence type="ECO:0000256" key="7">
    <source>
        <dbReference type="SAM" id="Phobius"/>
    </source>
</evidence>
<keyword evidence="6 7" id="KW-0472">Membrane</keyword>
<protein>
    <submittedName>
        <fullName evidence="8">Uncharacterized protein</fullName>
    </submittedName>
</protein>
<feature type="transmembrane region" description="Helical" evidence="7">
    <location>
        <begin position="182"/>
        <end position="200"/>
    </location>
</feature>
<dbReference type="VEuPathDB" id="FungiDB:H310_14481"/>
<dbReference type="STRING" id="157072.A0A024TBV0"/>
<organism evidence="8">
    <name type="scientific">Aphanomyces invadans</name>
    <dbReference type="NCBI Taxonomy" id="157072"/>
    <lineage>
        <taxon>Eukaryota</taxon>
        <taxon>Sar</taxon>
        <taxon>Stramenopiles</taxon>
        <taxon>Oomycota</taxon>
        <taxon>Saprolegniomycetes</taxon>
        <taxon>Saprolegniales</taxon>
        <taxon>Verrucalvaceae</taxon>
        <taxon>Aphanomyces</taxon>
    </lineage>
</organism>
<gene>
    <name evidence="8" type="ORF">H310_14481</name>
</gene>
<dbReference type="InterPro" id="IPR039309">
    <property type="entry name" value="BT1"/>
</dbReference>
<dbReference type="GeneID" id="20091531"/>
<feature type="transmembrane region" description="Helical" evidence="7">
    <location>
        <begin position="578"/>
        <end position="600"/>
    </location>
</feature>
<keyword evidence="3" id="KW-0813">Transport</keyword>
<feature type="transmembrane region" description="Helical" evidence="7">
    <location>
        <begin position="430"/>
        <end position="451"/>
    </location>
</feature>
<evidence type="ECO:0000256" key="3">
    <source>
        <dbReference type="ARBA" id="ARBA00022448"/>
    </source>
</evidence>
<feature type="transmembrane region" description="Helical" evidence="7">
    <location>
        <begin position="457"/>
        <end position="482"/>
    </location>
</feature>
<evidence type="ECO:0000256" key="2">
    <source>
        <dbReference type="ARBA" id="ARBA00007015"/>
    </source>
</evidence>
<evidence type="ECO:0000256" key="5">
    <source>
        <dbReference type="ARBA" id="ARBA00022989"/>
    </source>
</evidence>
<feature type="transmembrane region" description="Helical" evidence="7">
    <location>
        <begin position="238"/>
        <end position="259"/>
    </location>
</feature>
<evidence type="ECO:0000313" key="8">
    <source>
        <dbReference type="EMBL" id="ETV90817.1"/>
    </source>
</evidence>
<accession>A0A024TBV0</accession>
<keyword evidence="4 7" id="KW-0812">Transmembrane</keyword>
<proteinExistence type="inferred from homology"/>
<dbReference type="EMBL" id="KI914022">
    <property type="protein sequence ID" value="ETV90817.1"/>
    <property type="molecule type" value="Genomic_DNA"/>
</dbReference>
<comment type="subcellular location">
    <subcellularLocation>
        <location evidence="1">Membrane</location>
        <topology evidence="1">Multi-pass membrane protein</topology>
    </subcellularLocation>
</comment>
<evidence type="ECO:0000256" key="6">
    <source>
        <dbReference type="ARBA" id="ARBA00023136"/>
    </source>
</evidence>
<dbReference type="RefSeq" id="XP_008880574.1">
    <property type="nucleotide sequence ID" value="XM_008882352.1"/>
</dbReference>
<feature type="transmembrane region" description="Helical" evidence="7">
    <location>
        <begin position="494"/>
        <end position="516"/>
    </location>
</feature>
<evidence type="ECO:0000256" key="4">
    <source>
        <dbReference type="ARBA" id="ARBA00022692"/>
    </source>
</evidence>
<feature type="transmembrane region" description="Helical" evidence="7">
    <location>
        <begin position="151"/>
        <end position="170"/>
    </location>
</feature>
<dbReference type="Pfam" id="PF03092">
    <property type="entry name" value="BT1"/>
    <property type="match status" value="1"/>
</dbReference>
<dbReference type="InterPro" id="IPR036259">
    <property type="entry name" value="MFS_trans_sf"/>
</dbReference>
<dbReference type="OrthoDB" id="430647at2759"/>
<name>A0A024TBV0_9STRA</name>
<keyword evidence="5 7" id="KW-1133">Transmembrane helix</keyword>
<dbReference type="PANTHER" id="PTHR31585">
    <property type="entry name" value="FOLATE-BIOPTERIN TRANSPORTER 1, CHLOROPLASTIC"/>
    <property type="match status" value="1"/>
</dbReference>
<comment type="similarity">
    <text evidence="2">Belongs to the major facilitator superfamily. Folate-biopterin transporter (TC 2.A.71) family.</text>
</comment>